<sequence>MTQPYLQNSSVNHRSGHRSGYGEYSYSELVSEMKSLGMDPRPLLEIAANDILSQHGSRGQAYARRMLDQMIAEDDLDGIYLWNALLNHIYNHISHGHHIIH</sequence>
<reference evidence="2" key="1">
    <citation type="submission" date="2018-06" db="EMBL/GenBank/DDBJ databases">
        <authorList>
            <person name="Zhirakovskaya E."/>
        </authorList>
    </citation>
    <scope>NUCLEOTIDE SEQUENCE</scope>
</reference>
<evidence type="ECO:0000256" key="1">
    <source>
        <dbReference type="SAM" id="MobiDB-lite"/>
    </source>
</evidence>
<dbReference type="EMBL" id="UOEJ01000224">
    <property type="protein sequence ID" value="VAW05941.1"/>
    <property type="molecule type" value="Genomic_DNA"/>
</dbReference>
<feature type="region of interest" description="Disordered" evidence="1">
    <location>
        <begin position="1"/>
        <end position="20"/>
    </location>
</feature>
<proteinExistence type="predicted"/>
<dbReference type="AlphaFoldDB" id="A0A3B0SIA4"/>
<gene>
    <name evidence="2" type="ORF">MNBD_ALPHA01-1218</name>
</gene>
<evidence type="ECO:0000313" key="2">
    <source>
        <dbReference type="EMBL" id="VAW05941.1"/>
    </source>
</evidence>
<accession>A0A3B0SIA4</accession>
<organism evidence="2">
    <name type="scientific">hydrothermal vent metagenome</name>
    <dbReference type="NCBI Taxonomy" id="652676"/>
    <lineage>
        <taxon>unclassified sequences</taxon>
        <taxon>metagenomes</taxon>
        <taxon>ecological metagenomes</taxon>
    </lineage>
</organism>
<feature type="compositionally biased region" description="Polar residues" evidence="1">
    <location>
        <begin position="1"/>
        <end position="13"/>
    </location>
</feature>
<name>A0A3B0SIA4_9ZZZZ</name>
<protein>
    <submittedName>
        <fullName evidence="2">Uncharacterized protein</fullName>
    </submittedName>
</protein>